<evidence type="ECO:0000256" key="1">
    <source>
        <dbReference type="ARBA" id="ARBA00022553"/>
    </source>
</evidence>
<dbReference type="SUPFAM" id="SSF52172">
    <property type="entry name" value="CheY-like"/>
    <property type="match status" value="1"/>
</dbReference>
<dbReference type="Pfam" id="PF00196">
    <property type="entry name" value="GerE"/>
    <property type="match status" value="1"/>
</dbReference>
<dbReference type="InterPro" id="IPR058245">
    <property type="entry name" value="NreC/VraR/RcsB-like_REC"/>
</dbReference>
<feature type="modified residue" description="4-aspartylphosphate" evidence="5">
    <location>
        <position position="52"/>
    </location>
</feature>
<evidence type="ECO:0000256" key="4">
    <source>
        <dbReference type="ARBA" id="ARBA00023163"/>
    </source>
</evidence>
<reference evidence="7 8" key="1">
    <citation type="submission" date="2024-06" db="EMBL/GenBank/DDBJ databases">
        <title>The Natural Products Discovery Center: Release of the First 8490 Sequenced Strains for Exploring Actinobacteria Biosynthetic Diversity.</title>
        <authorList>
            <person name="Kalkreuter E."/>
            <person name="Kautsar S.A."/>
            <person name="Yang D."/>
            <person name="Bader C.D."/>
            <person name="Teijaro C.N."/>
            <person name="Fluegel L."/>
            <person name="Davis C.M."/>
            <person name="Simpson J.R."/>
            <person name="Lauterbach L."/>
            <person name="Steele A.D."/>
            <person name="Gui C."/>
            <person name="Meng S."/>
            <person name="Li G."/>
            <person name="Viehrig K."/>
            <person name="Ye F."/>
            <person name="Su P."/>
            <person name="Kiefer A.F."/>
            <person name="Nichols A."/>
            <person name="Cepeda A.J."/>
            <person name="Yan W."/>
            <person name="Fan B."/>
            <person name="Jiang Y."/>
            <person name="Adhikari A."/>
            <person name="Zheng C.-J."/>
            <person name="Schuster L."/>
            <person name="Cowan T.M."/>
            <person name="Smanski M.J."/>
            <person name="Chevrette M.G."/>
            <person name="De Carvalho L.P.S."/>
            <person name="Shen B."/>
        </authorList>
    </citation>
    <scope>NUCLEOTIDE SEQUENCE [LARGE SCALE GENOMIC DNA]</scope>
    <source>
        <strain evidence="7 8">NPDC006434</strain>
    </source>
</reference>
<dbReference type="SMART" id="SM00448">
    <property type="entry name" value="REC"/>
    <property type="match status" value="1"/>
</dbReference>
<evidence type="ECO:0000256" key="5">
    <source>
        <dbReference type="PROSITE-ProRule" id="PRU00169"/>
    </source>
</evidence>
<dbReference type="Pfam" id="PF00072">
    <property type="entry name" value="Response_reg"/>
    <property type="match status" value="1"/>
</dbReference>
<protein>
    <submittedName>
        <fullName evidence="7">Response regulator transcription factor</fullName>
    </submittedName>
</protein>
<evidence type="ECO:0000313" key="8">
    <source>
        <dbReference type="Proteomes" id="UP001550210"/>
    </source>
</evidence>
<keyword evidence="3" id="KW-0238">DNA-binding</keyword>
<dbReference type="EMBL" id="JBEXPZ010000007">
    <property type="protein sequence ID" value="MET9844387.1"/>
    <property type="molecule type" value="Genomic_DNA"/>
</dbReference>
<evidence type="ECO:0000259" key="6">
    <source>
        <dbReference type="PROSITE" id="PS50110"/>
    </source>
</evidence>
<dbReference type="PRINTS" id="PR00038">
    <property type="entry name" value="HTHLUXR"/>
</dbReference>
<dbReference type="SMART" id="SM00421">
    <property type="entry name" value="HTH_LUXR"/>
    <property type="match status" value="1"/>
</dbReference>
<keyword evidence="4" id="KW-0804">Transcription</keyword>
<keyword evidence="1 5" id="KW-0597">Phosphoprotein</keyword>
<accession>A0ABV2UT97</accession>
<dbReference type="RefSeq" id="WP_355393844.1">
    <property type="nucleotide sequence ID" value="NZ_JBEGHN010000059.1"/>
</dbReference>
<dbReference type="CDD" id="cd17535">
    <property type="entry name" value="REC_NarL-like"/>
    <property type="match status" value="1"/>
</dbReference>
<comment type="caution">
    <text evidence="7">The sequence shown here is derived from an EMBL/GenBank/DDBJ whole genome shotgun (WGS) entry which is preliminary data.</text>
</comment>
<evidence type="ECO:0000313" key="7">
    <source>
        <dbReference type="EMBL" id="MET9844387.1"/>
    </source>
</evidence>
<dbReference type="InterPro" id="IPR016032">
    <property type="entry name" value="Sig_transdc_resp-reg_C-effctor"/>
</dbReference>
<dbReference type="InterPro" id="IPR039420">
    <property type="entry name" value="WalR-like"/>
</dbReference>
<evidence type="ECO:0000256" key="2">
    <source>
        <dbReference type="ARBA" id="ARBA00023015"/>
    </source>
</evidence>
<keyword evidence="8" id="KW-1185">Reference proteome</keyword>
<dbReference type="PANTHER" id="PTHR43214">
    <property type="entry name" value="TWO-COMPONENT RESPONSE REGULATOR"/>
    <property type="match status" value="1"/>
</dbReference>
<keyword evidence="2" id="KW-0805">Transcription regulation</keyword>
<dbReference type="InterPro" id="IPR000792">
    <property type="entry name" value="Tscrpt_reg_LuxR_C"/>
</dbReference>
<proteinExistence type="predicted"/>
<dbReference type="Gene3D" id="3.40.50.2300">
    <property type="match status" value="1"/>
</dbReference>
<dbReference type="InterPro" id="IPR011006">
    <property type="entry name" value="CheY-like_superfamily"/>
</dbReference>
<dbReference type="PANTHER" id="PTHR43214:SF24">
    <property type="entry name" value="TRANSCRIPTIONAL REGULATORY PROTEIN NARL-RELATED"/>
    <property type="match status" value="1"/>
</dbReference>
<dbReference type="PROSITE" id="PS50110">
    <property type="entry name" value="RESPONSE_REGULATORY"/>
    <property type="match status" value="1"/>
</dbReference>
<name>A0ABV2UT97_9ACTN</name>
<organism evidence="7 8">
    <name type="scientific">Streptomyces ossamyceticus</name>
    <dbReference type="NCBI Taxonomy" id="249581"/>
    <lineage>
        <taxon>Bacteria</taxon>
        <taxon>Bacillati</taxon>
        <taxon>Actinomycetota</taxon>
        <taxon>Actinomycetes</taxon>
        <taxon>Kitasatosporales</taxon>
        <taxon>Streptomycetaceae</taxon>
        <taxon>Streptomyces</taxon>
    </lineage>
</organism>
<dbReference type="SUPFAM" id="SSF46894">
    <property type="entry name" value="C-terminal effector domain of the bipartite response regulators"/>
    <property type="match status" value="1"/>
</dbReference>
<evidence type="ECO:0000256" key="3">
    <source>
        <dbReference type="ARBA" id="ARBA00023125"/>
    </source>
</evidence>
<dbReference type="PROSITE" id="PS00622">
    <property type="entry name" value="HTH_LUXR_1"/>
    <property type="match status" value="1"/>
</dbReference>
<sequence>MRIVIAEDSGLLRHMLAETLTARGFTVIAQAGTLPEVLQAVAADPPDVAVLDIRMPPDHRDEGLRAAERIRADHPGTGLLVLSHYAETSYAMRLLKAADQAVGYLIKDRVRDADRLVDAIKRVASGEVVVDPEVVQRVLTRPRRTDPLAALVPVERQVLALMAEGHSNTSIAIRLSYSLKTVEKRVTAISQKLGLPHPESHERAHVNLRVLAVLAYLRSTHPAPDPPSPA</sequence>
<feature type="domain" description="Response regulatory" evidence="6">
    <location>
        <begin position="2"/>
        <end position="122"/>
    </location>
</feature>
<gene>
    <name evidence="7" type="ORF">ABZZ21_07335</name>
</gene>
<dbReference type="Proteomes" id="UP001550210">
    <property type="component" value="Unassembled WGS sequence"/>
</dbReference>
<dbReference type="InterPro" id="IPR001789">
    <property type="entry name" value="Sig_transdc_resp-reg_receiver"/>
</dbReference>